<dbReference type="PANTHER" id="PTHR33608">
    <property type="entry name" value="BLL2464 PROTEIN"/>
    <property type="match status" value="1"/>
</dbReference>
<name>A0A3E0A0D0_9ACTN</name>
<feature type="region of interest" description="Disordered" evidence="1">
    <location>
        <begin position="1"/>
        <end position="101"/>
    </location>
</feature>
<dbReference type="EMBL" id="QUMQ01000001">
    <property type="protein sequence ID" value="REG01854.1"/>
    <property type="molecule type" value="Genomic_DNA"/>
</dbReference>
<dbReference type="InterPro" id="IPR036465">
    <property type="entry name" value="vWFA_dom_sf"/>
</dbReference>
<dbReference type="Pfam" id="PF01882">
    <property type="entry name" value="DUF58"/>
    <property type="match status" value="1"/>
</dbReference>
<protein>
    <submittedName>
        <fullName evidence="3">Uncharacterized protein DUF58</fullName>
    </submittedName>
</protein>
<dbReference type="InterPro" id="IPR002881">
    <property type="entry name" value="DUF58"/>
</dbReference>
<dbReference type="PANTHER" id="PTHR33608:SF6">
    <property type="entry name" value="BLL2464 PROTEIN"/>
    <property type="match status" value="1"/>
</dbReference>
<feature type="compositionally biased region" description="Low complexity" evidence="1">
    <location>
        <begin position="24"/>
        <end position="34"/>
    </location>
</feature>
<feature type="compositionally biased region" description="Low complexity" evidence="1">
    <location>
        <begin position="57"/>
        <end position="83"/>
    </location>
</feature>
<dbReference type="AlphaFoldDB" id="A0A3E0A0D0"/>
<gene>
    <name evidence="3" type="ORF">DFJ67_7943</name>
</gene>
<reference evidence="3 4" key="1">
    <citation type="submission" date="2018-08" db="EMBL/GenBank/DDBJ databases">
        <title>Sequencing the genomes of 1000 actinobacteria strains.</title>
        <authorList>
            <person name="Klenk H.-P."/>
        </authorList>
    </citation>
    <scope>NUCLEOTIDE SEQUENCE [LARGE SCALE GENOMIC DNA]</scope>
    <source>
        <strain evidence="3 4">DSM 44099</strain>
    </source>
</reference>
<comment type="caution">
    <text evidence="3">The sequence shown here is derived from an EMBL/GenBank/DDBJ whole genome shotgun (WGS) entry which is preliminary data.</text>
</comment>
<proteinExistence type="predicted"/>
<evidence type="ECO:0000313" key="3">
    <source>
        <dbReference type="EMBL" id="REG01854.1"/>
    </source>
</evidence>
<accession>A0A3E0A0D0</accession>
<sequence>MTAPAEPGRRPDTSGPAGTPPHPGAASGASGSGPWQHGAAPSAEPARSGAAPGAEPARSGAASGADAARSGAASGADAARSGAEPLRPGAEPGRSGSGRTRADRIADTAGLHAGAAASGGVATARAEQVLSRLQLLITRKLDGLLQGDYIGLLPGPGTEPGESREYRPGDDVRRMDWPVTARTTVPHTRQTVSDRELETWLAIDLSASLSFGTAQMLKSDLVVAAAAAVTHLTVRGGNRIGAVVGTGGGYTSRLPARPGRKEAQGLLRAVARTPIKPGRTDLGALIDMLNRPPRRRGMAVVISDFMAPPADWGRPLRKLGVRHDVLAIEVVDPRELELPDVGVLVLADPETGALHEVYTGDAKLRARYAAGAAAQRSAIAYELRAAGAQHLRLRTDSDWLLDIVRFVAAQRHARTRGTTR</sequence>
<evidence type="ECO:0000256" key="1">
    <source>
        <dbReference type="SAM" id="MobiDB-lite"/>
    </source>
</evidence>
<keyword evidence="4" id="KW-1185">Reference proteome</keyword>
<dbReference type="Proteomes" id="UP000256913">
    <property type="component" value="Unassembled WGS sequence"/>
</dbReference>
<evidence type="ECO:0000313" key="4">
    <source>
        <dbReference type="Proteomes" id="UP000256913"/>
    </source>
</evidence>
<evidence type="ECO:0000259" key="2">
    <source>
        <dbReference type="Pfam" id="PF01882"/>
    </source>
</evidence>
<organism evidence="3 4">
    <name type="scientific">Asanoa ferruginea</name>
    <dbReference type="NCBI Taxonomy" id="53367"/>
    <lineage>
        <taxon>Bacteria</taxon>
        <taxon>Bacillati</taxon>
        <taxon>Actinomycetota</taxon>
        <taxon>Actinomycetes</taxon>
        <taxon>Micromonosporales</taxon>
        <taxon>Micromonosporaceae</taxon>
        <taxon>Asanoa</taxon>
    </lineage>
</organism>
<dbReference type="SUPFAM" id="SSF53300">
    <property type="entry name" value="vWA-like"/>
    <property type="match status" value="1"/>
</dbReference>
<feature type="domain" description="DUF58" evidence="2">
    <location>
        <begin position="162"/>
        <end position="377"/>
    </location>
</feature>